<reference evidence="1" key="2">
    <citation type="submission" date="2022-06" db="UniProtKB">
        <authorList>
            <consortium name="EnsemblMetazoa"/>
        </authorList>
    </citation>
    <scope>IDENTIFICATION</scope>
    <source>
        <strain evidence="1">DF5081</strain>
    </source>
</reference>
<dbReference type="InterPro" id="IPR010463">
    <property type="entry name" value="DUF1057"/>
</dbReference>
<evidence type="ECO:0000313" key="2">
    <source>
        <dbReference type="Proteomes" id="UP000005237"/>
    </source>
</evidence>
<evidence type="ECO:0000313" key="1">
    <source>
        <dbReference type="EnsemblMetazoa" id="CJA05654.1"/>
    </source>
</evidence>
<dbReference type="Gene3D" id="3.40.50.1820">
    <property type="entry name" value="alpha/beta hydrolase"/>
    <property type="match status" value="1"/>
</dbReference>
<dbReference type="AlphaFoldDB" id="A0A8R1HM77"/>
<accession>A0A8R1HM77</accession>
<dbReference type="Pfam" id="PF06342">
    <property type="entry name" value="DUF1057"/>
    <property type="match status" value="1"/>
</dbReference>
<reference evidence="2" key="1">
    <citation type="submission" date="2010-08" db="EMBL/GenBank/DDBJ databases">
        <authorList>
            <consortium name="Caenorhabditis japonica Sequencing Consortium"/>
            <person name="Wilson R.K."/>
        </authorList>
    </citation>
    <scope>NUCLEOTIDE SEQUENCE [LARGE SCALE GENOMIC DNA]</scope>
    <source>
        <strain evidence="2">DF5081</strain>
    </source>
</reference>
<dbReference type="Proteomes" id="UP000005237">
    <property type="component" value="Unassembled WGS sequence"/>
</dbReference>
<dbReference type="InterPro" id="IPR029058">
    <property type="entry name" value="AB_hydrolase_fold"/>
</dbReference>
<proteinExistence type="predicted"/>
<sequence>MTITTKILGKGRAQISLSKRVADAKMYRKAVKFQTVSGKSVELETVYEDSLPNGAPEGTVVGFHGSPGSHHDFKYVRDLLDQMNIRFIGINYPGFTHTPGYEGQDHVNAERQNYSNAVLDELGIDGKVIYVGHSRGCENALQTAVDRKAQGLIMANPIGLRIHKGIRPLWVLNGTRILYDMLPRSLGNAMMMKLYKAIGFKVSTGEQAINAMRSMALVSLDGQLPYIEKTNEMGMKKLVIFSGNDHLMEQEIMFELIEKHQDLRHFNYEDKLTNEDHEKIVEEFAGNRRGASLFVQKDNHFQNKSQAMLIAKACHAIFEATNNRNTNKL</sequence>
<dbReference type="EnsemblMetazoa" id="CJA05654.1">
    <property type="protein sequence ID" value="CJA05654.1"/>
    <property type="gene ID" value="WBGene00124858"/>
</dbReference>
<keyword evidence="2" id="KW-1185">Reference proteome</keyword>
<dbReference type="SUPFAM" id="SSF53474">
    <property type="entry name" value="alpha/beta-Hydrolases"/>
    <property type="match status" value="1"/>
</dbReference>
<protein>
    <recommendedName>
        <fullName evidence="3">AB hydrolase-1 domain-containing protein</fullName>
    </recommendedName>
</protein>
<organism evidence="1 2">
    <name type="scientific">Caenorhabditis japonica</name>
    <dbReference type="NCBI Taxonomy" id="281687"/>
    <lineage>
        <taxon>Eukaryota</taxon>
        <taxon>Metazoa</taxon>
        <taxon>Ecdysozoa</taxon>
        <taxon>Nematoda</taxon>
        <taxon>Chromadorea</taxon>
        <taxon>Rhabditida</taxon>
        <taxon>Rhabditina</taxon>
        <taxon>Rhabditomorpha</taxon>
        <taxon>Rhabditoidea</taxon>
        <taxon>Rhabditidae</taxon>
        <taxon>Peloderinae</taxon>
        <taxon>Caenorhabditis</taxon>
    </lineage>
</organism>
<dbReference type="PANTHER" id="PTHR47533:SF4">
    <property type="entry name" value="AB HYDROLASE-1 DOMAIN-CONTAINING PROTEIN"/>
    <property type="match status" value="1"/>
</dbReference>
<evidence type="ECO:0008006" key="3">
    <source>
        <dbReference type="Google" id="ProtNLM"/>
    </source>
</evidence>
<name>A0A8R1HM77_CAEJA</name>
<dbReference type="PANTHER" id="PTHR47533">
    <property type="entry name" value="PROTEIN CBG21859"/>
    <property type="match status" value="1"/>
</dbReference>